<organism evidence="3 4">
    <name type="scientific">Fusarium longipes</name>
    <dbReference type="NCBI Taxonomy" id="694270"/>
    <lineage>
        <taxon>Eukaryota</taxon>
        <taxon>Fungi</taxon>
        <taxon>Dikarya</taxon>
        <taxon>Ascomycota</taxon>
        <taxon>Pezizomycotina</taxon>
        <taxon>Sordariomycetes</taxon>
        <taxon>Hypocreomycetidae</taxon>
        <taxon>Hypocreales</taxon>
        <taxon>Nectriaceae</taxon>
        <taxon>Fusarium</taxon>
    </lineage>
</organism>
<feature type="transmembrane region" description="Helical" evidence="1">
    <location>
        <begin position="22"/>
        <end position="42"/>
    </location>
</feature>
<gene>
    <name evidence="3" type="ORF">FLONG3_6665</name>
</gene>
<evidence type="ECO:0000313" key="4">
    <source>
        <dbReference type="Proteomes" id="UP000266234"/>
    </source>
</evidence>
<dbReference type="STRING" id="694270.A0A395SKN3"/>
<dbReference type="OrthoDB" id="5429634at2759"/>
<evidence type="ECO:0000256" key="1">
    <source>
        <dbReference type="SAM" id="Phobius"/>
    </source>
</evidence>
<evidence type="ECO:0000259" key="2">
    <source>
        <dbReference type="Pfam" id="PF20163"/>
    </source>
</evidence>
<dbReference type="PANTHER" id="PTHR35395:SF1">
    <property type="entry name" value="DUF6536 DOMAIN-CONTAINING PROTEIN"/>
    <property type="match status" value="1"/>
</dbReference>
<dbReference type="EMBL" id="PXOG01000147">
    <property type="protein sequence ID" value="RGP72657.1"/>
    <property type="molecule type" value="Genomic_DNA"/>
</dbReference>
<feature type="transmembrane region" description="Helical" evidence="1">
    <location>
        <begin position="134"/>
        <end position="151"/>
    </location>
</feature>
<dbReference type="Proteomes" id="UP000266234">
    <property type="component" value="Unassembled WGS sequence"/>
</dbReference>
<evidence type="ECO:0000313" key="3">
    <source>
        <dbReference type="EMBL" id="RGP72657.1"/>
    </source>
</evidence>
<accession>A0A395SKN3</accession>
<name>A0A395SKN3_9HYPO</name>
<keyword evidence="4" id="KW-1185">Reference proteome</keyword>
<keyword evidence="1" id="KW-1133">Transmembrane helix</keyword>
<dbReference type="AlphaFoldDB" id="A0A395SKN3"/>
<sequence>MVVVYAARWKFNHVMLTGWRRLATYLTILVFILSILLIALLITSVSMAGSQGSGFQNETVIWKADCTTTAQANLWIHLAINIFATGILASSNFFMQVLAAPTRHEIDKAHASGGWAEIGCNSIRNFRLLSRRKIFLWFLFTLSSVPLHLIFNSCVLESKASKGFFEIIASDGFLTDSHWSLPGVAGISSSFDKAYEPIIAKIQKDAKSMENWERIDIKKCYNRYSRWGRVVSDYRHVIFVVKFWNGTRIDGWDKAQLLNDSSAPHSVNTLWDYQLFIQTDSVAAVRGVVDNKGWPRASDFLGFSNTHIDPGGGRLDLLSGDYDAGIPEMVVDHCISEASSSQCRILIANRLLLIVCIMCILKSFLCIFTLLSLRATRHDEPLMTPGDAIASFIAKPGADTRGMCTLSSKTQDTYAKGTAYGSPEGLSPWLRTKRTAGKAIPWHIWILSFLLIGICLATGLALCIIAVRDQPIIESQFQRSASNSAIRGSCTVFSSLRVTNPTGQQRSTYRLQLPYRWSIPLLTFSTVLHWVYSNCIYVNHYDYYSPVPPYNHDSSSYGLQYSSIAILVALVLSTIIAIAPLIFSRVRLPGDIVLGGNNSQVISAACHCIPPTPSLKGSKSPAVTIQTMTVVDNEEMMETLLRPGSDDTGTQRRLQEMAENQLKWGEVLDGSRQDNIGHLAFGSKEQGIVEPIEGKLYK</sequence>
<feature type="transmembrane region" description="Helical" evidence="1">
    <location>
        <begin position="561"/>
        <end position="583"/>
    </location>
</feature>
<keyword evidence="1" id="KW-0472">Membrane</keyword>
<reference evidence="3 4" key="1">
    <citation type="journal article" date="2018" name="PLoS Pathog.">
        <title>Evolution of structural diversity of trichothecenes, a family of toxins produced by plant pathogenic and entomopathogenic fungi.</title>
        <authorList>
            <person name="Proctor R.H."/>
            <person name="McCormick S.P."/>
            <person name="Kim H.S."/>
            <person name="Cardoza R.E."/>
            <person name="Stanley A.M."/>
            <person name="Lindo L."/>
            <person name="Kelly A."/>
            <person name="Brown D.W."/>
            <person name="Lee T."/>
            <person name="Vaughan M.M."/>
            <person name="Alexander N.J."/>
            <person name="Busman M."/>
            <person name="Gutierrez S."/>
        </authorList>
    </citation>
    <scope>NUCLEOTIDE SEQUENCE [LARGE SCALE GENOMIC DNA]</scope>
    <source>
        <strain evidence="3 4">NRRL 20695</strain>
    </source>
</reference>
<feature type="transmembrane region" description="Helical" evidence="1">
    <location>
        <begin position="351"/>
        <end position="373"/>
    </location>
</feature>
<dbReference type="PANTHER" id="PTHR35395">
    <property type="entry name" value="DUF6536 DOMAIN-CONTAINING PROTEIN"/>
    <property type="match status" value="1"/>
</dbReference>
<protein>
    <recommendedName>
        <fullName evidence="2">DUF6536 domain-containing protein</fullName>
    </recommendedName>
</protein>
<comment type="caution">
    <text evidence="3">The sequence shown here is derived from an EMBL/GenBank/DDBJ whole genome shotgun (WGS) entry which is preliminary data.</text>
</comment>
<keyword evidence="1" id="KW-0812">Transmembrane</keyword>
<dbReference type="Pfam" id="PF20163">
    <property type="entry name" value="DUF6536"/>
    <property type="match status" value="1"/>
</dbReference>
<dbReference type="InterPro" id="IPR046623">
    <property type="entry name" value="DUF6536"/>
</dbReference>
<proteinExistence type="predicted"/>
<feature type="transmembrane region" description="Helical" evidence="1">
    <location>
        <begin position="442"/>
        <end position="467"/>
    </location>
</feature>
<feature type="domain" description="DUF6536" evidence="2">
    <location>
        <begin position="19"/>
        <end position="173"/>
    </location>
</feature>